<feature type="transmembrane region" description="Helical" evidence="2">
    <location>
        <begin position="220"/>
        <end position="247"/>
    </location>
</feature>
<dbReference type="EMBL" id="ML179043">
    <property type="protein sequence ID" value="THV06324.1"/>
    <property type="molecule type" value="Genomic_DNA"/>
</dbReference>
<organism evidence="4 5">
    <name type="scientific">Dendrothele bispora (strain CBS 962.96)</name>
    <dbReference type="NCBI Taxonomy" id="1314807"/>
    <lineage>
        <taxon>Eukaryota</taxon>
        <taxon>Fungi</taxon>
        <taxon>Dikarya</taxon>
        <taxon>Basidiomycota</taxon>
        <taxon>Agaricomycotina</taxon>
        <taxon>Agaricomycetes</taxon>
        <taxon>Agaricomycetidae</taxon>
        <taxon>Agaricales</taxon>
        <taxon>Agaricales incertae sedis</taxon>
        <taxon>Dendrothele</taxon>
    </lineage>
</organism>
<evidence type="ECO:0000259" key="3">
    <source>
        <dbReference type="Pfam" id="PF20153"/>
    </source>
</evidence>
<evidence type="ECO:0000313" key="5">
    <source>
        <dbReference type="Proteomes" id="UP000297245"/>
    </source>
</evidence>
<feature type="compositionally biased region" description="Basic and acidic residues" evidence="1">
    <location>
        <begin position="1"/>
        <end position="30"/>
    </location>
</feature>
<dbReference type="AlphaFoldDB" id="A0A4S8MV78"/>
<evidence type="ECO:0000313" key="4">
    <source>
        <dbReference type="EMBL" id="THV06324.1"/>
    </source>
</evidence>
<reference evidence="4 5" key="1">
    <citation type="journal article" date="2019" name="Nat. Ecol. Evol.">
        <title>Megaphylogeny resolves global patterns of mushroom evolution.</title>
        <authorList>
            <person name="Varga T."/>
            <person name="Krizsan K."/>
            <person name="Foldi C."/>
            <person name="Dima B."/>
            <person name="Sanchez-Garcia M."/>
            <person name="Sanchez-Ramirez S."/>
            <person name="Szollosi G.J."/>
            <person name="Szarkandi J.G."/>
            <person name="Papp V."/>
            <person name="Albert L."/>
            <person name="Andreopoulos W."/>
            <person name="Angelini C."/>
            <person name="Antonin V."/>
            <person name="Barry K.W."/>
            <person name="Bougher N.L."/>
            <person name="Buchanan P."/>
            <person name="Buyck B."/>
            <person name="Bense V."/>
            <person name="Catcheside P."/>
            <person name="Chovatia M."/>
            <person name="Cooper J."/>
            <person name="Damon W."/>
            <person name="Desjardin D."/>
            <person name="Finy P."/>
            <person name="Geml J."/>
            <person name="Haridas S."/>
            <person name="Hughes K."/>
            <person name="Justo A."/>
            <person name="Karasinski D."/>
            <person name="Kautmanova I."/>
            <person name="Kiss B."/>
            <person name="Kocsube S."/>
            <person name="Kotiranta H."/>
            <person name="LaButti K.M."/>
            <person name="Lechner B.E."/>
            <person name="Liimatainen K."/>
            <person name="Lipzen A."/>
            <person name="Lukacs Z."/>
            <person name="Mihaltcheva S."/>
            <person name="Morgado L.N."/>
            <person name="Niskanen T."/>
            <person name="Noordeloos M.E."/>
            <person name="Ohm R.A."/>
            <person name="Ortiz-Santana B."/>
            <person name="Ovrebo C."/>
            <person name="Racz N."/>
            <person name="Riley R."/>
            <person name="Savchenko A."/>
            <person name="Shiryaev A."/>
            <person name="Soop K."/>
            <person name="Spirin V."/>
            <person name="Szebenyi C."/>
            <person name="Tomsovsky M."/>
            <person name="Tulloss R.E."/>
            <person name="Uehling J."/>
            <person name="Grigoriev I.V."/>
            <person name="Vagvolgyi C."/>
            <person name="Papp T."/>
            <person name="Martin F.M."/>
            <person name="Miettinen O."/>
            <person name="Hibbett D.S."/>
            <person name="Nagy L.G."/>
        </authorList>
    </citation>
    <scope>NUCLEOTIDE SEQUENCE [LARGE SCALE GENOMIC DNA]</scope>
    <source>
        <strain evidence="4 5">CBS 962.96</strain>
    </source>
</reference>
<keyword evidence="2" id="KW-0812">Transmembrane</keyword>
<evidence type="ECO:0000256" key="2">
    <source>
        <dbReference type="SAM" id="Phobius"/>
    </source>
</evidence>
<dbReference type="Pfam" id="PF20153">
    <property type="entry name" value="DUF6535"/>
    <property type="match status" value="1"/>
</dbReference>
<dbReference type="Proteomes" id="UP000297245">
    <property type="component" value="Unassembled WGS sequence"/>
</dbReference>
<accession>A0A4S8MV78</accession>
<gene>
    <name evidence="4" type="ORF">K435DRAFT_743792</name>
</gene>
<dbReference type="InterPro" id="IPR045338">
    <property type="entry name" value="DUF6535"/>
</dbReference>
<feature type="domain" description="DUF6535" evidence="3">
    <location>
        <begin position="39"/>
        <end position="215"/>
    </location>
</feature>
<feature type="transmembrane region" description="Helical" evidence="2">
    <location>
        <begin position="134"/>
        <end position="152"/>
    </location>
</feature>
<evidence type="ECO:0000256" key="1">
    <source>
        <dbReference type="SAM" id="MobiDB-lite"/>
    </source>
</evidence>
<keyword evidence="2" id="KW-1133">Transmembrane helix</keyword>
<keyword evidence="5" id="KW-1185">Reference proteome</keyword>
<protein>
    <recommendedName>
        <fullName evidence="3">DUF6535 domain-containing protein</fullName>
    </recommendedName>
</protein>
<keyword evidence="2" id="KW-0472">Membrane</keyword>
<feature type="transmembrane region" description="Helical" evidence="2">
    <location>
        <begin position="191"/>
        <end position="214"/>
    </location>
</feature>
<proteinExistence type="predicted"/>
<sequence length="960" mass="109075">MSQKESSRVVDPERGSSSESNTSERFKPSADDEASQSLWKTYLDQARNYDTAFLEGWRADMEGIVIFSTLYSAILTALLIESYKRLQEDPADATLATLVQISKQMALLSNGTVFTYESRPAFKIDTASTVCNTFWFFSLALAITCALLAIFVQQWVRDFLYKTTVQPSPIAQARILAFSYFGLQRFRMHHFVEFITTLLHISLFFFFAGLVAFLHPINLFLTYLMAGISGFFFLVYISLSCIPLVYLDAPYRTPVSDLIWRLGNGRYGFFTRHHKLPENLGLTEAMVEASFKDYQARDHQCMKFTVRSLNSNADLLPMLKAIPEAIQSSTDIRTPILNLITPILVSKDPNENIISRISTFITVSGQSADPERQKIGMETCLKALWSLACLVIENSKGERHSSPSMTPDSAVVWFDRALLTSLRLVRYDLPSMPHVTSALALVRTSRLQSLKSCIDLIADCLSQAAGTPTSAHSKQSALARARDIFQELPNDIHWKSESFKDHFSKLEDTLNLSVAPNSPRDRVEGLVERAKEYVFQLQRPSRWKAALISVLGEFLSEATKAHETPFEMSLTHDIITNSISQVDVLQQTDEVADEVEDDEAEASLLLQDISTKPSDVPEELFRLVFRLAFSTPHALKSQKCRSVVVGYLHNKILDQQNHDARSVDISWDTYNFVGECILQELHASDSPNSPACVSLIRTIYYSMGLHTSFEVPKRLGDFARKVFHLVSQKTVPPQLTHDHWWNSRKVYTEWVLCKEILNELDKVEDSSGNVTSLTQVRDHIRTLGQRVSTAFHVPENPIPNINTMTADDHKKWVEEIRTCVMSINLSIISNFILINAKDTDGAFLGDWKGMQHWLVDYSGHIDNDAQLQFARSVRDLVINGHPWNQPKESPAFQVFHEWIWQLSTQKWCWITHVESAKVLQEVIECHKNDPKFGGWIWREEALFIQCKKVILEAGQDTGYE</sequence>
<name>A0A4S8MV78_DENBC</name>
<feature type="region of interest" description="Disordered" evidence="1">
    <location>
        <begin position="1"/>
        <end position="32"/>
    </location>
</feature>